<sequence length="339" mass="38383">MAIQIPAVEKEILITCLSSHHLIESPTSKPTELSSNWVYQERKNLRKGPRTEQNSHKIDSVIQSDRRWEHKSFRKGKINKILTVFILLIDEIGDDGAKALAKGFRNQQNSHRIQSDIEGDHKNLRKGLGNNKTLTELTLWKNEIRYGGLNTLAKALETNRTLTSLNLAQNKIRDESAKVFTKALETNKTLTSMKLSSNEIGVEGAKAFPKALETNKTLTLLDLAENEIRIEGAKAFAKALETNRTLTSLNLWSHSIGRDVLQNIEYLLEVNRKRACNENDKIPSTSHNDSFHLFLGKLLRRCVYDYSETGEKDDCKCCPSEQSDKTTHNESLKEIEVIG</sequence>
<dbReference type="InterPro" id="IPR001611">
    <property type="entry name" value="Leu-rich_rpt"/>
</dbReference>
<accession>A0A433QB25</accession>
<evidence type="ECO:0000313" key="5">
    <source>
        <dbReference type="EMBL" id="RUS26924.1"/>
    </source>
</evidence>
<dbReference type="PANTHER" id="PTHR24113">
    <property type="entry name" value="RAN GTPASE-ACTIVATING PROTEIN 1"/>
    <property type="match status" value="1"/>
</dbReference>
<keyword evidence="2" id="KW-0433">Leucine-rich repeat</keyword>
<keyword evidence="1" id="KW-0343">GTPase activation</keyword>
<dbReference type="SUPFAM" id="SSF52047">
    <property type="entry name" value="RNI-like"/>
    <property type="match status" value="1"/>
</dbReference>
<dbReference type="Pfam" id="PF13516">
    <property type="entry name" value="LRR_6"/>
    <property type="match status" value="3"/>
</dbReference>
<comment type="caution">
    <text evidence="5">The sequence shown here is derived from an EMBL/GenBank/DDBJ whole genome shotgun (WGS) entry which is preliminary data.</text>
</comment>
<keyword evidence="3" id="KW-0677">Repeat</keyword>
<gene>
    <name evidence="5" type="ORF">BC938DRAFT_483928</name>
</gene>
<organism evidence="5 6">
    <name type="scientific">Jimgerdemannia flammicorona</name>
    <dbReference type="NCBI Taxonomy" id="994334"/>
    <lineage>
        <taxon>Eukaryota</taxon>
        <taxon>Fungi</taxon>
        <taxon>Fungi incertae sedis</taxon>
        <taxon>Mucoromycota</taxon>
        <taxon>Mucoromycotina</taxon>
        <taxon>Endogonomycetes</taxon>
        <taxon>Endogonales</taxon>
        <taxon>Endogonaceae</taxon>
        <taxon>Jimgerdemannia</taxon>
    </lineage>
</organism>
<dbReference type="GO" id="GO:0005634">
    <property type="term" value="C:nucleus"/>
    <property type="evidence" value="ECO:0007669"/>
    <property type="project" value="TreeGrafter"/>
</dbReference>
<dbReference type="GO" id="GO:0048471">
    <property type="term" value="C:perinuclear region of cytoplasm"/>
    <property type="evidence" value="ECO:0007669"/>
    <property type="project" value="TreeGrafter"/>
</dbReference>
<dbReference type="GO" id="GO:0005096">
    <property type="term" value="F:GTPase activator activity"/>
    <property type="evidence" value="ECO:0007669"/>
    <property type="project" value="UniProtKB-KW"/>
</dbReference>
<protein>
    <submittedName>
        <fullName evidence="5">Uncharacterized protein</fullName>
    </submittedName>
</protein>
<feature type="region of interest" description="Disordered" evidence="4">
    <location>
        <begin position="320"/>
        <end position="339"/>
    </location>
</feature>
<evidence type="ECO:0000313" key="6">
    <source>
        <dbReference type="Proteomes" id="UP000274822"/>
    </source>
</evidence>
<dbReference type="GO" id="GO:0005829">
    <property type="term" value="C:cytosol"/>
    <property type="evidence" value="ECO:0007669"/>
    <property type="project" value="TreeGrafter"/>
</dbReference>
<name>A0A433QB25_9FUNG</name>
<evidence type="ECO:0000256" key="3">
    <source>
        <dbReference type="ARBA" id="ARBA00022737"/>
    </source>
</evidence>
<dbReference type="EMBL" id="RBNJ01009378">
    <property type="protein sequence ID" value="RUS26924.1"/>
    <property type="molecule type" value="Genomic_DNA"/>
</dbReference>
<dbReference type="GO" id="GO:0031267">
    <property type="term" value="F:small GTPase binding"/>
    <property type="evidence" value="ECO:0007669"/>
    <property type="project" value="TreeGrafter"/>
</dbReference>
<dbReference type="PANTHER" id="PTHR24113:SF12">
    <property type="entry name" value="RAN GTPASE-ACTIVATING PROTEIN 1"/>
    <property type="match status" value="1"/>
</dbReference>
<reference evidence="5 6" key="1">
    <citation type="journal article" date="2018" name="New Phytol.">
        <title>Phylogenomics of Endogonaceae and evolution of mycorrhizas within Mucoromycota.</title>
        <authorList>
            <person name="Chang Y."/>
            <person name="Desiro A."/>
            <person name="Na H."/>
            <person name="Sandor L."/>
            <person name="Lipzen A."/>
            <person name="Clum A."/>
            <person name="Barry K."/>
            <person name="Grigoriev I.V."/>
            <person name="Martin F.M."/>
            <person name="Stajich J.E."/>
            <person name="Smith M.E."/>
            <person name="Bonito G."/>
            <person name="Spatafora J.W."/>
        </authorList>
    </citation>
    <scope>NUCLEOTIDE SEQUENCE [LARGE SCALE GENOMIC DNA]</scope>
    <source>
        <strain evidence="5 6">AD002</strain>
    </source>
</reference>
<evidence type="ECO:0000256" key="1">
    <source>
        <dbReference type="ARBA" id="ARBA00022468"/>
    </source>
</evidence>
<dbReference type="Proteomes" id="UP000274822">
    <property type="component" value="Unassembled WGS sequence"/>
</dbReference>
<evidence type="ECO:0000256" key="2">
    <source>
        <dbReference type="ARBA" id="ARBA00022614"/>
    </source>
</evidence>
<proteinExistence type="predicted"/>
<dbReference type="AlphaFoldDB" id="A0A433QB25"/>
<dbReference type="GO" id="GO:0006913">
    <property type="term" value="P:nucleocytoplasmic transport"/>
    <property type="evidence" value="ECO:0007669"/>
    <property type="project" value="TreeGrafter"/>
</dbReference>
<dbReference type="Gene3D" id="3.80.10.10">
    <property type="entry name" value="Ribonuclease Inhibitor"/>
    <property type="match status" value="1"/>
</dbReference>
<dbReference type="InterPro" id="IPR027038">
    <property type="entry name" value="RanGap"/>
</dbReference>
<evidence type="ECO:0000256" key="4">
    <source>
        <dbReference type="SAM" id="MobiDB-lite"/>
    </source>
</evidence>
<dbReference type="SMART" id="SM00368">
    <property type="entry name" value="LRR_RI"/>
    <property type="match status" value="5"/>
</dbReference>
<keyword evidence="6" id="KW-1185">Reference proteome</keyword>
<dbReference type="InterPro" id="IPR032675">
    <property type="entry name" value="LRR_dom_sf"/>
</dbReference>